<dbReference type="PANTHER" id="PTHR47240:SF6">
    <property type="entry name" value="CHROMO DOMAIN PROTEIN LHP1"/>
    <property type="match status" value="1"/>
</dbReference>
<dbReference type="InterPro" id="IPR044251">
    <property type="entry name" value="LHP1-like"/>
</dbReference>
<comment type="caution">
    <text evidence="2">The sequence shown here is derived from an EMBL/GenBank/DDBJ whole genome shotgun (WGS) entry which is preliminary data.</text>
</comment>
<dbReference type="PANTHER" id="PTHR47240">
    <property type="entry name" value="CHROMO DOMAIN-CONTAINING PROTEIN LHP1"/>
    <property type="match status" value="1"/>
</dbReference>
<evidence type="ECO:0000313" key="2">
    <source>
        <dbReference type="EMBL" id="PHT95166.1"/>
    </source>
</evidence>
<feature type="compositionally biased region" description="Acidic residues" evidence="1">
    <location>
        <begin position="18"/>
        <end position="28"/>
    </location>
</feature>
<dbReference type="GO" id="GO:0045814">
    <property type="term" value="P:negative regulation of gene expression, epigenetic"/>
    <property type="evidence" value="ECO:0000318"/>
    <property type="project" value="GO_Central"/>
</dbReference>
<dbReference type="STRING" id="4072.A0A2G3ALP7"/>
<dbReference type="GO" id="GO:0003682">
    <property type="term" value="F:chromatin binding"/>
    <property type="evidence" value="ECO:0000318"/>
    <property type="project" value="GO_Central"/>
</dbReference>
<dbReference type="Gramene" id="PHT95166">
    <property type="protein sequence ID" value="PHT95166"/>
    <property type="gene ID" value="T459_03048"/>
</dbReference>
<feature type="compositionally biased region" description="Acidic residues" evidence="1">
    <location>
        <begin position="1"/>
        <end position="11"/>
    </location>
</feature>
<feature type="region of interest" description="Disordered" evidence="1">
    <location>
        <begin position="1"/>
        <end position="98"/>
    </location>
</feature>
<dbReference type="GO" id="GO:0005634">
    <property type="term" value="C:nucleus"/>
    <property type="evidence" value="ECO:0000318"/>
    <property type="project" value="GO_Central"/>
</dbReference>
<keyword evidence="3" id="KW-1185">Reference proteome</keyword>
<feature type="compositionally biased region" description="Acidic residues" evidence="1">
    <location>
        <begin position="36"/>
        <end position="98"/>
    </location>
</feature>
<accession>A0A2G3ALP7</accession>
<dbReference type="GO" id="GO:0031507">
    <property type="term" value="P:heterochromatin formation"/>
    <property type="evidence" value="ECO:0007669"/>
    <property type="project" value="InterPro"/>
</dbReference>
<reference evidence="2 3" key="2">
    <citation type="journal article" date="2017" name="Genome Biol.">
        <title>New reference genome sequences of hot pepper reveal the massive evolution of plant disease-resistance genes by retroduplication.</title>
        <authorList>
            <person name="Kim S."/>
            <person name="Park J."/>
            <person name="Yeom S.I."/>
            <person name="Kim Y.M."/>
            <person name="Seo E."/>
            <person name="Kim K.T."/>
            <person name="Kim M.S."/>
            <person name="Lee J.M."/>
            <person name="Cheong K."/>
            <person name="Shin H.S."/>
            <person name="Kim S.B."/>
            <person name="Han K."/>
            <person name="Lee J."/>
            <person name="Park M."/>
            <person name="Lee H.A."/>
            <person name="Lee H.Y."/>
            <person name="Lee Y."/>
            <person name="Oh S."/>
            <person name="Lee J.H."/>
            <person name="Choi E."/>
            <person name="Choi E."/>
            <person name="Lee S.E."/>
            <person name="Jeon J."/>
            <person name="Kim H."/>
            <person name="Choi G."/>
            <person name="Song H."/>
            <person name="Lee J."/>
            <person name="Lee S.C."/>
            <person name="Kwon J.K."/>
            <person name="Lee H.Y."/>
            <person name="Koo N."/>
            <person name="Hong Y."/>
            <person name="Kim R.W."/>
            <person name="Kang W.H."/>
            <person name="Huh J.H."/>
            <person name="Kang B.C."/>
            <person name="Yang T.J."/>
            <person name="Lee Y.H."/>
            <person name="Bennetzen J.L."/>
            <person name="Choi D."/>
        </authorList>
    </citation>
    <scope>NUCLEOTIDE SEQUENCE [LARGE SCALE GENOMIC DNA]</scope>
    <source>
        <strain evidence="3">cv. CM334</strain>
    </source>
</reference>
<evidence type="ECO:0000256" key="1">
    <source>
        <dbReference type="SAM" id="MobiDB-lite"/>
    </source>
</evidence>
<protein>
    <submittedName>
        <fullName evidence="2">Uncharacterized protein</fullName>
    </submittedName>
</protein>
<evidence type="ECO:0000313" key="3">
    <source>
        <dbReference type="Proteomes" id="UP000222542"/>
    </source>
</evidence>
<sequence>MPPVAGEEEVAEAGSADGDGDSDADGESDLVREDTDHDEASEDAADGDDEEEPLSPMAMEEEEEEMNEEPEEITMEIPVEEESADSNGEGDPEERDEATEDVYTITELIRPVSYAATFVNDRQEDLSITFLAKRSDGKEMLVDNKFLKMNYPLMVGYMLQQITYLVQQISDPFLFFPKVYLSVATGRLYVATDNMAPKRKEIESSPSKGTSAVAQLHPPLYELALQALSQSGAEDNEHGEEEFFKKDDPNTNSPSTEELVKTFIIDCYPMRI</sequence>
<gene>
    <name evidence="2" type="ORF">T459_03048</name>
</gene>
<dbReference type="Proteomes" id="UP000222542">
    <property type="component" value="Unassembled WGS sequence"/>
</dbReference>
<organism evidence="2 3">
    <name type="scientific">Capsicum annuum</name>
    <name type="common">Capsicum pepper</name>
    <dbReference type="NCBI Taxonomy" id="4072"/>
    <lineage>
        <taxon>Eukaryota</taxon>
        <taxon>Viridiplantae</taxon>
        <taxon>Streptophyta</taxon>
        <taxon>Embryophyta</taxon>
        <taxon>Tracheophyta</taxon>
        <taxon>Spermatophyta</taxon>
        <taxon>Magnoliopsida</taxon>
        <taxon>eudicotyledons</taxon>
        <taxon>Gunneridae</taxon>
        <taxon>Pentapetalae</taxon>
        <taxon>asterids</taxon>
        <taxon>lamiids</taxon>
        <taxon>Solanales</taxon>
        <taxon>Solanaceae</taxon>
        <taxon>Solanoideae</taxon>
        <taxon>Capsiceae</taxon>
        <taxon>Capsicum</taxon>
    </lineage>
</organism>
<proteinExistence type="predicted"/>
<feature type="region of interest" description="Disordered" evidence="1">
    <location>
        <begin position="230"/>
        <end position="256"/>
    </location>
</feature>
<name>A0A2G3ALP7_CAPAN</name>
<dbReference type="EMBL" id="AYRZ02000001">
    <property type="protein sequence ID" value="PHT95166.1"/>
    <property type="molecule type" value="Genomic_DNA"/>
</dbReference>
<dbReference type="AlphaFoldDB" id="A0A2G3ALP7"/>
<dbReference type="GO" id="GO:0045892">
    <property type="term" value="P:negative regulation of DNA-templated transcription"/>
    <property type="evidence" value="ECO:0000318"/>
    <property type="project" value="GO_Central"/>
</dbReference>
<reference evidence="2 3" key="1">
    <citation type="journal article" date="2014" name="Nat. Genet.">
        <title>Genome sequence of the hot pepper provides insights into the evolution of pungency in Capsicum species.</title>
        <authorList>
            <person name="Kim S."/>
            <person name="Park M."/>
            <person name="Yeom S.I."/>
            <person name="Kim Y.M."/>
            <person name="Lee J.M."/>
            <person name="Lee H.A."/>
            <person name="Seo E."/>
            <person name="Choi J."/>
            <person name="Cheong K."/>
            <person name="Kim K.T."/>
            <person name="Jung K."/>
            <person name="Lee G.W."/>
            <person name="Oh S.K."/>
            <person name="Bae C."/>
            <person name="Kim S.B."/>
            <person name="Lee H.Y."/>
            <person name="Kim S.Y."/>
            <person name="Kim M.S."/>
            <person name="Kang B.C."/>
            <person name="Jo Y.D."/>
            <person name="Yang H.B."/>
            <person name="Jeong H.J."/>
            <person name="Kang W.H."/>
            <person name="Kwon J.K."/>
            <person name="Shin C."/>
            <person name="Lim J.Y."/>
            <person name="Park J.H."/>
            <person name="Huh J.H."/>
            <person name="Kim J.S."/>
            <person name="Kim B.D."/>
            <person name="Cohen O."/>
            <person name="Paran I."/>
            <person name="Suh M.C."/>
            <person name="Lee S.B."/>
            <person name="Kim Y.K."/>
            <person name="Shin Y."/>
            <person name="Noh S.J."/>
            <person name="Park J."/>
            <person name="Seo Y.S."/>
            <person name="Kwon S.Y."/>
            <person name="Kim H.A."/>
            <person name="Park J.M."/>
            <person name="Kim H.J."/>
            <person name="Choi S.B."/>
            <person name="Bosland P.W."/>
            <person name="Reeves G."/>
            <person name="Jo S.H."/>
            <person name="Lee B.W."/>
            <person name="Cho H.T."/>
            <person name="Choi H.S."/>
            <person name="Lee M.S."/>
            <person name="Yu Y."/>
            <person name="Do Choi Y."/>
            <person name="Park B.S."/>
            <person name="van Deynze A."/>
            <person name="Ashrafi H."/>
            <person name="Hill T."/>
            <person name="Kim W.T."/>
            <person name="Pai H.S."/>
            <person name="Ahn H.K."/>
            <person name="Yeam I."/>
            <person name="Giovannoni J.J."/>
            <person name="Rose J.K."/>
            <person name="Sorensen I."/>
            <person name="Lee S.J."/>
            <person name="Kim R.W."/>
            <person name="Choi I.Y."/>
            <person name="Choi B.S."/>
            <person name="Lim J.S."/>
            <person name="Lee Y.H."/>
            <person name="Choi D."/>
        </authorList>
    </citation>
    <scope>NUCLEOTIDE SEQUENCE [LARGE SCALE GENOMIC DNA]</scope>
    <source>
        <strain evidence="3">cv. CM334</strain>
    </source>
</reference>
<dbReference type="GO" id="GO:0043565">
    <property type="term" value="F:sequence-specific DNA binding"/>
    <property type="evidence" value="ECO:0000318"/>
    <property type="project" value="GO_Central"/>
</dbReference>